<dbReference type="Proteomes" id="UP000198281">
    <property type="component" value="Unassembled WGS sequence"/>
</dbReference>
<dbReference type="GO" id="GO:0006744">
    <property type="term" value="P:ubiquinone biosynthetic process"/>
    <property type="evidence" value="ECO:0007669"/>
    <property type="project" value="InterPro"/>
</dbReference>
<dbReference type="Pfam" id="PF05019">
    <property type="entry name" value="Coq4"/>
    <property type="match status" value="1"/>
</dbReference>
<keyword evidence="2" id="KW-1185">Reference proteome</keyword>
<proteinExistence type="predicted"/>
<sequence length="302" mass="34019">MNSEPAADAFAASDSGQDVTSGNPVFYLNGRRNITTPSSVPISSSGWLNDMRVREWISTESLRRNGHDYPLLFGLPTLMQAVDDISDVAAAERLVADERARNPAFDRWMEEGFVSTFTKEDLRSYPEGSVGRQLFDYMDEHDLSPELNSRVLANPDWKPANSLDFWNLRMGQTHDFYHILGEIGFGSVAEYFITGVVTGNCFRHLGPELAGTFMTTNTLIMFPWMTRTMLHYPGAWSTLWRNLTYGYEIGQQSDMLFTARFETVLAMTPAEAREALGWRGFHGPTDSREASLVFGEGREIIP</sequence>
<dbReference type="EMBL" id="FZOS01000001">
    <property type="protein sequence ID" value="SNS06199.1"/>
    <property type="molecule type" value="Genomic_DNA"/>
</dbReference>
<keyword evidence="1" id="KW-0830">Ubiquinone</keyword>
<gene>
    <name evidence="1" type="ORF">SAMN06295912_101101</name>
</gene>
<accession>A0A239BEN9</accession>
<dbReference type="RefSeq" id="WP_089217644.1">
    <property type="nucleotide sequence ID" value="NZ_FZOS01000001.1"/>
</dbReference>
<reference evidence="2" key="1">
    <citation type="submission" date="2017-06" db="EMBL/GenBank/DDBJ databases">
        <authorList>
            <person name="Varghese N."/>
            <person name="Submissions S."/>
        </authorList>
    </citation>
    <scope>NUCLEOTIDE SEQUENCE [LARGE SCALE GENOMIC DNA]</scope>
    <source>
        <strain evidence="2">LNB2</strain>
    </source>
</reference>
<dbReference type="AlphaFoldDB" id="A0A239BEN9"/>
<evidence type="ECO:0000313" key="1">
    <source>
        <dbReference type="EMBL" id="SNS06199.1"/>
    </source>
</evidence>
<evidence type="ECO:0000313" key="2">
    <source>
        <dbReference type="Proteomes" id="UP000198281"/>
    </source>
</evidence>
<organism evidence="1 2">
    <name type="scientific">Edaphosphingomonas laterariae</name>
    <dbReference type="NCBI Taxonomy" id="861865"/>
    <lineage>
        <taxon>Bacteria</taxon>
        <taxon>Pseudomonadati</taxon>
        <taxon>Pseudomonadota</taxon>
        <taxon>Alphaproteobacteria</taxon>
        <taxon>Sphingomonadales</taxon>
        <taxon>Rhizorhabdaceae</taxon>
        <taxon>Edaphosphingomonas</taxon>
    </lineage>
</organism>
<protein>
    <submittedName>
        <fullName evidence="1">Ubiquinone biosynthesis protein Coq4</fullName>
    </submittedName>
</protein>
<dbReference type="InterPro" id="IPR007715">
    <property type="entry name" value="Coq4"/>
</dbReference>
<name>A0A239BEN9_9SPHN</name>